<protein>
    <submittedName>
        <fullName evidence="1">Glycosyltransferase</fullName>
    </submittedName>
</protein>
<name>A0A4Y9T8H6_9BURK</name>
<dbReference type="AlphaFoldDB" id="A0A4Y9T8H6"/>
<keyword evidence="1" id="KW-0808">Transferase</keyword>
<evidence type="ECO:0000313" key="2">
    <source>
        <dbReference type="Proteomes" id="UP000297258"/>
    </source>
</evidence>
<dbReference type="EMBL" id="SPUM01000011">
    <property type="protein sequence ID" value="TFW35384.1"/>
    <property type="molecule type" value="Genomic_DNA"/>
</dbReference>
<dbReference type="RefSeq" id="WP_135188119.1">
    <property type="nucleotide sequence ID" value="NZ_SPUM01000011.1"/>
</dbReference>
<keyword evidence="2" id="KW-1185">Reference proteome</keyword>
<reference evidence="1 2" key="1">
    <citation type="submission" date="2019-03" db="EMBL/GenBank/DDBJ databases">
        <title>Draft genome of Massilia hortus sp. nov., a novel bacterial species of the Oxalobacteraceae family.</title>
        <authorList>
            <person name="Peta V."/>
            <person name="Raths R."/>
            <person name="Bucking H."/>
        </authorList>
    </citation>
    <scope>NUCLEOTIDE SEQUENCE [LARGE SCALE GENOMIC DNA]</scope>
    <source>
        <strain evidence="1 2">ONC3</strain>
    </source>
</reference>
<organism evidence="1 2">
    <name type="scientific">Massilia horti</name>
    <dbReference type="NCBI Taxonomy" id="2562153"/>
    <lineage>
        <taxon>Bacteria</taxon>
        <taxon>Pseudomonadati</taxon>
        <taxon>Pseudomonadota</taxon>
        <taxon>Betaproteobacteria</taxon>
        <taxon>Burkholderiales</taxon>
        <taxon>Oxalobacteraceae</taxon>
        <taxon>Telluria group</taxon>
        <taxon>Massilia</taxon>
    </lineage>
</organism>
<dbReference type="Pfam" id="PF13692">
    <property type="entry name" value="Glyco_trans_1_4"/>
    <property type="match status" value="1"/>
</dbReference>
<dbReference type="Proteomes" id="UP000297258">
    <property type="component" value="Unassembled WGS sequence"/>
</dbReference>
<dbReference type="Gene3D" id="3.40.50.2000">
    <property type="entry name" value="Glycogen Phosphorylase B"/>
    <property type="match status" value="2"/>
</dbReference>
<dbReference type="SUPFAM" id="SSF53756">
    <property type="entry name" value="UDP-Glycosyltransferase/glycogen phosphorylase"/>
    <property type="match status" value="1"/>
</dbReference>
<gene>
    <name evidence="1" type="ORF">E4O92_02245</name>
</gene>
<accession>A0A4Y9T8H6</accession>
<comment type="caution">
    <text evidence="1">The sequence shown here is derived from an EMBL/GenBank/DDBJ whole genome shotgun (WGS) entry which is preliminary data.</text>
</comment>
<evidence type="ECO:0000313" key="1">
    <source>
        <dbReference type="EMBL" id="TFW35384.1"/>
    </source>
</evidence>
<dbReference type="OrthoDB" id="6501921at2"/>
<sequence length="346" mass="36403">MSTMRVALLADPLQAERHGGLRAQLRATLGALQALGIEAAIVGLARPLADPCDLLHVFGSGEPLARAVEDAASQALPVVLSPRLAPGWSRANGSRARVADRVFGNRNDCDLDSGYAQIRRALGHAALVLAQHEAERHAICEAFLVDPAKVRVVPNGVSARFFDADPELFRARQHILGRFALMVGRVSPYAGQLAVARTLAELALPLVVIGEARERDCAYLDELRSLRTVSCTGPLRHEDPLLASAYAAASVFVQGAHVAGAMACAEALAAGTPVIGAPTLPGLAGAGFAVRTVDRGDGEMLKRQVSGLLAAPPRRDAVRALVRHLDWNTVGIALVACYRAALAKAS</sequence>
<proteinExistence type="predicted"/>
<dbReference type="PANTHER" id="PTHR12526">
    <property type="entry name" value="GLYCOSYLTRANSFERASE"/>
    <property type="match status" value="1"/>
</dbReference>
<dbReference type="GO" id="GO:0016740">
    <property type="term" value="F:transferase activity"/>
    <property type="evidence" value="ECO:0007669"/>
    <property type="project" value="UniProtKB-KW"/>
</dbReference>